<comment type="caution">
    <text evidence="1">The sequence shown here is derived from an EMBL/GenBank/DDBJ whole genome shotgun (WGS) entry which is preliminary data.</text>
</comment>
<keyword evidence="2" id="KW-1185">Reference proteome</keyword>
<protein>
    <submittedName>
        <fullName evidence="1">Uncharacterized protein</fullName>
    </submittedName>
</protein>
<dbReference type="Proteomes" id="UP001055013">
    <property type="component" value="Unassembled WGS sequence"/>
</dbReference>
<accession>A0ACB5QJ21</accession>
<gene>
    <name evidence="1" type="ORF">CBA19CS22_00770</name>
</gene>
<evidence type="ECO:0000313" key="2">
    <source>
        <dbReference type="Proteomes" id="UP001055013"/>
    </source>
</evidence>
<organism evidence="1 2">
    <name type="scientific">Caballeronia novacaledonica</name>
    <dbReference type="NCBI Taxonomy" id="1544861"/>
    <lineage>
        <taxon>Bacteria</taxon>
        <taxon>Pseudomonadati</taxon>
        <taxon>Pseudomonadota</taxon>
        <taxon>Betaproteobacteria</taxon>
        <taxon>Burkholderiales</taxon>
        <taxon>Burkholderiaceae</taxon>
        <taxon>Caballeronia</taxon>
    </lineage>
</organism>
<name>A0ACB5QJ21_9BURK</name>
<sequence>MDYDRARQVLGTAENASRADIERAFRTLAGSAHPDRGGHHERMSELLEARDTLLRGTTESASTALVNVDTIQSLAMILQKASRNADALTVEMVEIKNKIQFKSVNRLKQFRLAAAIAAAVLTASTFMGKEAPKEIFSHEEDIKREQTRLALLTEAQAAFEKAYAEAEKEYSSSLAVATKDLQNAEHALATNKKKSTQQVETLTENLKAAQTNLADIEKRWNSRKFTISKNLNDSFDENHGMPFNFELRADNPDAAVEKVRFFSKGMVRVMRSNIDDLEESQASATRIWQSASFSLACICGLLSGLFTLRIRRIELTFDDLNDQLSSKTMAHRIIRDAFGASVPSQWSIIDLAEGVDRYAKDKRCPYRHLVSVVGPLSLAQYIAGRAKQAELLDVFEEMREGEFLELYSVRCKSPE</sequence>
<proteinExistence type="predicted"/>
<reference evidence="1" key="1">
    <citation type="submission" date="2021-09" db="EMBL/GenBank/DDBJ databases">
        <title>Isolation and characterization of 3-chlorobenzoate degrading bacteria from soils in Shizuoka.</title>
        <authorList>
            <person name="Ifat A."/>
            <person name="Ogawa N."/>
            <person name="Kimbara K."/>
            <person name="Moriuchi R."/>
            <person name="Dohra H."/>
            <person name="Shintani M."/>
        </authorList>
    </citation>
    <scope>NUCLEOTIDE SEQUENCE</scope>
    <source>
        <strain evidence="1">19CS2-2</strain>
    </source>
</reference>
<evidence type="ECO:0000313" key="1">
    <source>
        <dbReference type="EMBL" id="GJH15018.1"/>
    </source>
</evidence>
<dbReference type="EMBL" id="BPUR01000001">
    <property type="protein sequence ID" value="GJH15018.1"/>
    <property type="molecule type" value="Genomic_DNA"/>
</dbReference>